<feature type="domain" description="HTH cro/C1-type" evidence="1">
    <location>
        <begin position="14"/>
        <end position="69"/>
    </location>
</feature>
<organism evidence="2 3">
    <name type="scientific">Nocardia cyriacigeorgica</name>
    <dbReference type="NCBI Taxonomy" id="135487"/>
    <lineage>
        <taxon>Bacteria</taxon>
        <taxon>Bacillati</taxon>
        <taxon>Actinomycetota</taxon>
        <taxon>Actinomycetes</taxon>
        <taxon>Mycobacteriales</taxon>
        <taxon>Nocardiaceae</taxon>
        <taxon>Nocardia</taxon>
    </lineage>
</organism>
<dbReference type="InterPro" id="IPR010982">
    <property type="entry name" value="Lambda_DNA-bd_dom_sf"/>
</dbReference>
<dbReference type="InterPro" id="IPR001387">
    <property type="entry name" value="Cro/C1-type_HTH"/>
</dbReference>
<dbReference type="Pfam" id="PF13560">
    <property type="entry name" value="HTH_31"/>
    <property type="match status" value="1"/>
</dbReference>
<gene>
    <name evidence="2" type="ORF">NCTC10797_00545</name>
</gene>
<dbReference type="Pfam" id="PF19054">
    <property type="entry name" value="DUF5753"/>
    <property type="match status" value="1"/>
</dbReference>
<dbReference type="SUPFAM" id="SSF47413">
    <property type="entry name" value="lambda repressor-like DNA-binding domains"/>
    <property type="match status" value="1"/>
</dbReference>
<dbReference type="RefSeq" id="WP_232052030.1">
    <property type="nucleotide sequence ID" value="NZ_JADLSC010000002.1"/>
</dbReference>
<protein>
    <submittedName>
        <fullName evidence="2">Helix-turn-helix</fullName>
    </submittedName>
</protein>
<dbReference type="AlphaFoldDB" id="A0A4U8VT48"/>
<dbReference type="Gene3D" id="1.10.260.40">
    <property type="entry name" value="lambda repressor-like DNA-binding domains"/>
    <property type="match status" value="1"/>
</dbReference>
<dbReference type="PROSITE" id="PS50943">
    <property type="entry name" value="HTH_CROC1"/>
    <property type="match status" value="1"/>
</dbReference>
<accession>A0A4U8VT48</accession>
<dbReference type="SMART" id="SM00530">
    <property type="entry name" value="HTH_XRE"/>
    <property type="match status" value="1"/>
</dbReference>
<name>A0A4U8VT48_9NOCA</name>
<evidence type="ECO:0000313" key="2">
    <source>
        <dbReference type="EMBL" id="VFA96790.1"/>
    </source>
</evidence>
<sequence length="293" mass="32577">MGSTLPRRALGRELRKLRERAGISQSAAARAIELSPQSIGRIEEGHGTRVSSLQVNALCDRYAASDTDRRVLLGLLQEFRTAQKSGGAWWRGYADQLAAGFDHYLALEDAASRVTAWKTAVIPGLLQTPEYRRALAWAESPEVDSESIERRVAVTAHRQSRLEDPGFAVDVLLSESVIHEQTGGPAVASGQLDHLARMMERPNVSVRLVPFDASSHPGLLVGSFLLLEFPALSVSKDAEPPVVYVEGYTGDLYIEDDSELDRYRQVLRRISRVALDEQRSRDRLLEVAKEYQR</sequence>
<dbReference type="GO" id="GO:0003677">
    <property type="term" value="F:DNA binding"/>
    <property type="evidence" value="ECO:0007669"/>
    <property type="project" value="InterPro"/>
</dbReference>
<evidence type="ECO:0000259" key="1">
    <source>
        <dbReference type="PROSITE" id="PS50943"/>
    </source>
</evidence>
<dbReference type="InterPro" id="IPR043917">
    <property type="entry name" value="DUF5753"/>
</dbReference>
<dbReference type="CDD" id="cd00093">
    <property type="entry name" value="HTH_XRE"/>
    <property type="match status" value="1"/>
</dbReference>
<dbReference type="Proteomes" id="UP000290439">
    <property type="component" value="Chromosome"/>
</dbReference>
<proteinExistence type="predicted"/>
<evidence type="ECO:0000313" key="3">
    <source>
        <dbReference type="Proteomes" id="UP000290439"/>
    </source>
</evidence>
<dbReference type="EMBL" id="LR215973">
    <property type="protein sequence ID" value="VFA96790.1"/>
    <property type="molecule type" value="Genomic_DNA"/>
</dbReference>
<reference evidence="2 3" key="1">
    <citation type="submission" date="2019-02" db="EMBL/GenBank/DDBJ databases">
        <authorList>
            <consortium name="Pathogen Informatics"/>
        </authorList>
    </citation>
    <scope>NUCLEOTIDE SEQUENCE [LARGE SCALE GENOMIC DNA]</scope>
    <source>
        <strain evidence="2 3">3012STDY6756504</strain>
    </source>
</reference>